<feature type="compositionally biased region" description="Polar residues" evidence="1">
    <location>
        <begin position="293"/>
        <end position="303"/>
    </location>
</feature>
<accession>A0A835L093</accession>
<proteinExistence type="predicted"/>
<feature type="compositionally biased region" description="Polar residues" evidence="1">
    <location>
        <begin position="218"/>
        <end position="248"/>
    </location>
</feature>
<reference evidence="2" key="1">
    <citation type="submission" date="2020-08" db="EMBL/GenBank/DDBJ databases">
        <title>Spodoptera exigua strain:BAW_Kor-Di-RS1 Genome sequencing and assembly.</title>
        <authorList>
            <person name="Kim J."/>
            <person name="Nam H.Y."/>
            <person name="Kwon M."/>
            <person name="Choi J.H."/>
            <person name="Cho S.R."/>
            <person name="Kim G.-H."/>
        </authorList>
    </citation>
    <scope>NUCLEOTIDE SEQUENCE</scope>
    <source>
        <strain evidence="2">BAW_Kor-Di-RS1</strain>
        <tissue evidence="2">Whole-body</tissue>
    </source>
</reference>
<organism evidence="2 3">
    <name type="scientific">Spodoptera exigua</name>
    <name type="common">Beet armyworm</name>
    <name type="synonym">Noctua fulgens</name>
    <dbReference type="NCBI Taxonomy" id="7107"/>
    <lineage>
        <taxon>Eukaryota</taxon>
        <taxon>Metazoa</taxon>
        <taxon>Ecdysozoa</taxon>
        <taxon>Arthropoda</taxon>
        <taxon>Hexapoda</taxon>
        <taxon>Insecta</taxon>
        <taxon>Pterygota</taxon>
        <taxon>Neoptera</taxon>
        <taxon>Endopterygota</taxon>
        <taxon>Lepidoptera</taxon>
        <taxon>Glossata</taxon>
        <taxon>Ditrysia</taxon>
        <taxon>Noctuoidea</taxon>
        <taxon>Noctuidae</taxon>
        <taxon>Amphipyrinae</taxon>
        <taxon>Spodoptera</taxon>
    </lineage>
</organism>
<name>A0A835L093_SPOEX</name>
<protein>
    <recommendedName>
        <fullName evidence="4">Mutant cadherin</fullName>
    </recommendedName>
</protein>
<dbReference type="AlphaFoldDB" id="A0A835L093"/>
<dbReference type="EMBL" id="JACKWZ010000374">
    <property type="protein sequence ID" value="KAF9408580.1"/>
    <property type="molecule type" value="Genomic_DNA"/>
</dbReference>
<feature type="compositionally biased region" description="Basic and acidic residues" evidence="1">
    <location>
        <begin position="304"/>
        <end position="314"/>
    </location>
</feature>
<evidence type="ECO:0000313" key="3">
    <source>
        <dbReference type="Proteomes" id="UP000648187"/>
    </source>
</evidence>
<gene>
    <name evidence="2" type="ORF">HW555_011778</name>
</gene>
<feature type="region of interest" description="Disordered" evidence="1">
    <location>
        <begin position="293"/>
        <end position="325"/>
    </location>
</feature>
<evidence type="ECO:0000256" key="1">
    <source>
        <dbReference type="SAM" id="MobiDB-lite"/>
    </source>
</evidence>
<feature type="region of interest" description="Disordered" evidence="1">
    <location>
        <begin position="218"/>
        <end position="262"/>
    </location>
</feature>
<comment type="caution">
    <text evidence="2">The sequence shown here is derived from an EMBL/GenBank/DDBJ whole genome shotgun (WGS) entry which is preliminary data.</text>
</comment>
<evidence type="ECO:0000313" key="2">
    <source>
        <dbReference type="EMBL" id="KAF9408580.1"/>
    </source>
</evidence>
<evidence type="ECO:0008006" key="4">
    <source>
        <dbReference type="Google" id="ProtNLM"/>
    </source>
</evidence>
<keyword evidence="3" id="KW-1185">Reference proteome</keyword>
<feature type="compositionally biased region" description="Basic and acidic residues" evidence="1">
    <location>
        <begin position="251"/>
        <end position="260"/>
    </location>
</feature>
<dbReference type="Proteomes" id="UP000648187">
    <property type="component" value="Unassembled WGS sequence"/>
</dbReference>
<sequence length="352" mass="40392">MLAYIQNKVSVIDEDTLVRVCTSSFSKEEIEKSKLLLFESVPGIKIKRKNKGKEERDLADIVQVFKSKEPDLFPIYVARELERLPPVLFDHLDCTKLLKDLLLVQEEVKNIKSTYVSQVQFDQLKSELSQMKYDSLLPNSENVNKRRGAWVLDSGPIGLSHINHLSPEKSNSNLCKQQEFETTPIQFRDIVGVAENNHHNVSAVSQRLAFVKQVADSGTNVTKPPASASSVKTVTMTSPPHSNAIQNKNYKRNDHDDNNHNDWQVVNYHKKHKRYQTFLNSTRMNFANPFVHNTPTQATSIQNNHKDTDVDKSKSHQQGTSEDQFMKDYPKLVTLLKTCRVEQKTYRQQVQE</sequence>